<evidence type="ECO:0000259" key="6">
    <source>
        <dbReference type="PROSITE" id="PS50850"/>
    </source>
</evidence>
<evidence type="ECO:0000256" key="3">
    <source>
        <dbReference type="ARBA" id="ARBA00022989"/>
    </source>
</evidence>
<dbReference type="GO" id="GO:0016020">
    <property type="term" value="C:membrane"/>
    <property type="evidence" value="ECO:0007669"/>
    <property type="project" value="UniProtKB-SubCell"/>
</dbReference>
<dbReference type="PROSITE" id="PS50850">
    <property type="entry name" value="MFS"/>
    <property type="match status" value="1"/>
</dbReference>
<gene>
    <name evidence="7" type="ORF">HOLleu_44420</name>
</gene>
<reference evidence="7" key="1">
    <citation type="submission" date="2021-10" db="EMBL/GenBank/DDBJ databases">
        <title>Tropical sea cucumber genome reveals ecological adaptation and Cuvierian tubules defense mechanism.</title>
        <authorList>
            <person name="Chen T."/>
        </authorList>
    </citation>
    <scope>NUCLEOTIDE SEQUENCE</scope>
    <source>
        <strain evidence="7">Nanhai2018</strain>
        <tissue evidence="7">Muscle</tissue>
    </source>
</reference>
<name>A0A9Q0Y8W0_HOLLE</name>
<dbReference type="EMBL" id="JAIZAY010000866">
    <property type="protein sequence ID" value="KAJ8017902.1"/>
    <property type="molecule type" value="Genomic_DNA"/>
</dbReference>
<evidence type="ECO:0000256" key="2">
    <source>
        <dbReference type="ARBA" id="ARBA00022692"/>
    </source>
</evidence>
<evidence type="ECO:0000256" key="1">
    <source>
        <dbReference type="ARBA" id="ARBA00004141"/>
    </source>
</evidence>
<dbReference type="SUPFAM" id="SSF103473">
    <property type="entry name" value="MFS general substrate transporter"/>
    <property type="match status" value="1"/>
</dbReference>
<evidence type="ECO:0000256" key="5">
    <source>
        <dbReference type="SAM" id="Phobius"/>
    </source>
</evidence>
<dbReference type="InterPro" id="IPR036259">
    <property type="entry name" value="MFS_trans_sf"/>
</dbReference>
<protein>
    <submittedName>
        <fullName evidence="7">Solute carrier family 22 member 3</fullName>
    </submittedName>
</protein>
<accession>A0A9Q0Y8W0</accession>
<dbReference type="PANTHER" id="PTHR24064">
    <property type="entry name" value="SOLUTE CARRIER FAMILY 22 MEMBER"/>
    <property type="match status" value="1"/>
</dbReference>
<dbReference type="Pfam" id="PF00083">
    <property type="entry name" value="Sugar_tr"/>
    <property type="match status" value="1"/>
</dbReference>
<feature type="transmembrane region" description="Helical" evidence="5">
    <location>
        <begin position="32"/>
        <end position="56"/>
    </location>
</feature>
<dbReference type="AlphaFoldDB" id="A0A9Q0Y8W0"/>
<evidence type="ECO:0000313" key="8">
    <source>
        <dbReference type="Proteomes" id="UP001152320"/>
    </source>
</evidence>
<feature type="transmembrane region" description="Helical" evidence="5">
    <location>
        <begin position="7"/>
        <end position="26"/>
    </location>
</feature>
<dbReference type="InterPro" id="IPR005828">
    <property type="entry name" value="MFS_sugar_transport-like"/>
</dbReference>
<feature type="domain" description="Major facilitator superfamily (MFS) profile" evidence="6">
    <location>
        <begin position="1"/>
        <end position="187"/>
    </location>
</feature>
<proteinExistence type="predicted"/>
<comment type="caution">
    <text evidence="7">The sequence shown here is derived from an EMBL/GenBank/DDBJ whole genome shotgun (WGS) entry which is preliminary data.</text>
</comment>
<sequence>MFGRRNTLLFCYTTGGLFGIVTVFSSNVWMYLILRFCIATVLKGIGLCCFVLDFLLAATELVAPSKRIFVGNFMWLFFAAGYTVLAGSAKLIPDWRILQLVLTLPYIPLIIITYFFVPESPRWLINQKRSEDAEKVLRKMAKVNKRIISDDFMERAFNRNEVCKYKRFEPLIKTLVRKRRPLIRGPD</sequence>
<keyword evidence="4 5" id="KW-0472">Membrane</keyword>
<keyword evidence="2 5" id="KW-0812">Transmembrane</keyword>
<dbReference type="Proteomes" id="UP001152320">
    <property type="component" value="Unassembled WGS sequence"/>
</dbReference>
<evidence type="ECO:0000313" key="7">
    <source>
        <dbReference type="EMBL" id="KAJ8017902.1"/>
    </source>
</evidence>
<feature type="transmembrane region" description="Helical" evidence="5">
    <location>
        <begin position="68"/>
        <end position="85"/>
    </location>
</feature>
<dbReference type="OrthoDB" id="2261376at2759"/>
<dbReference type="InterPro" id="IPR020846">
    <property type="entry name" value="MFS_dom"/>
</dbReference>
<comment type="subcellular location">
    <subcellularLocation>
        <location evidence="1">Membrane</location>
        <topology evidence="1">Multi-pass membrane protein</topology>
    </subcellularLocation>
</comment>
<keyword evidence="8" id="KW-1185">Reference proteome</keyword>
<keyword evidence="3 5" id="KW-1133">Transmembrane helix</keyword>
<organism evidence="7 8">
    <name type="scientific">Holothuria leucospilota</name>
    <name type="common">Black long sea cucumber</name>
    <name type="synonym">Mertensiothuria leucospilota</name>
    <dbReference type="NCBI Taxonomy" id="206669"/>
    <lineage>
        <taxon>Eukaryota</taxon>
        <taxon>Metazoa</taxon>
        <taxon>Echinodermata</taxon>
        <taxon>Eleutherozoa</taxon>
        <taxon>Echinozoa</taxon>
        <taxon>Holothuroidea</taxon>
        <taxon>Aspidochirotacea</taxon>
        <taxon>Aspidochirotida</taxon>
        <taxon>Holothuriidae</taxon>
        <taxon>Holothuria</taxon>
    </lineage>
</organism>
<feature type="transmembrane region" description="Helical" evidence="5">
    <location>
        <begin position="97"/>
        <end position="117"/>
    </location>
</feature>
<evidence type="ECO:0000256" key="4">
    <source>
        <dbReference type="ARBA" id="ARBA00023136"/>
    </source>
</evidence>
<dbReference type="Gene3D" id="1.20.1250.20">
    <property type="entry name" value="MFS general substrate transporter like domains"/>
    <property type="match status" value="1"/>
</dbReference>
<dbReference type="GO" id="GO:0022857">
    <property type="term" value="F:transmembrane transporter activity"/>
    <property type="evidence" value="ECO:0007669"/>
    <property type="project" value="InterPro"/>
</dbReference>